<organism evidence="2 3">
    <name type="scientific">Eoetvoesiella caeni</name>
    <dbReference type="NCBI Taxonomy" id="645616"/>
    <lineage>
        <taxon>Bacteria</taxon>
        <taxon>Pseudomonadati</taxon>
        <taxon>Pseudomonadota</taxon>
        <taxon>Betaproteobacteria</taxon>
        <taxon>Burkholderiales</taxon>
        <taxon>Alcaligenaceae</taxon>
        <taxon>Eoetvoesiella</taxon>
    </lineage>
</organism>
<feature type="region of interest" description="Disordered" evidence="1">
    <location>
        <begin position="142"/>
        <end position="177"/>
    </location>
</feature>
<gene>
    <name evidence="2" type="ORF">DFR37_105178</name>
</gene>
<evidence type="ECO:0000313" key="3">
    <source>
        <dbReference type="Proteomes" id="UP000253628"/>
    </source>
</evidence>
<dbReference type="AlphaFoldDB" id="A0A366HB06"/>
<feature type="compositionally biased region" description="Basic and acidic residues" evidence="1">
    <location>
        <begin position="165"/>
        <end position="177"/>
    </location>
</feature>
<comment type="caution">
    <text evidence="2">The sequence shown here is derived from an EMBL/GenBank/DDBJ whole genome shotgun (WGS) entry which is preliminary data.</text>
</comment>
<name>A0A366HB06_9BURK</name>
<feature type="compositionally biased region" description="Acidic residues" evidence="1">
    <location>
        <begin position="149"/>
        <end position="164"/>
    </location>
</feature>
<proteinExistence type="predicted"/>
<evidence type="ECO:0000313" key="2">
    <source>
        <dbReference type="EMBL" id="RBP39385.1"/>
    </source>
</evidence>
<dbReference type="Proteomes" id="UP000253628">
    <property type="component" value="Unassembled WGS sequence"/>
</dbReference>
<dbReference type="RefSeq" id="WP_244960359.1">
    <property type="nucleotide sequence ID" value="NZ_JACCEU010000003.1"/>
</dbReference>
<reference evidence="2 3" key="1">
    <citation type="submission" date="2018-06" db="EMBL/GenBank/DDBJ databases">
        <title>Genomic Encyclopedia of Type Strains, Phase IV (KMG-IV): sequencing the most valuable type-strain genomes for metagenomic binning, comparative biology and taxonomic classification.</title>
        <authorList>
            <person name="Goeker M."/>
        </authorList>
    </citation>
    <scope>NUCLEOTIDE SEQUENCE [LARGE SCALE GENOMIC DNA]</scope>
    <source>
        <strain evidence="2 3">DSM 25520</strain>
    </source>
</reference>
<dbReference type="EMBL" id="QNRQ01000005">
    <property type="protein sequence ID" value="RBP39385.1"/>
    <property type="molecule type" value="Genomic_DNA"/>
</dbReference>
<keyword evidence="3" id="KW-1185">Reference proteome</keyword>
<sequence>MALPSSPLIAMSSANDSELTFTAEELDLLGRTADALSAYMGKPVLAEVVDASETGFEWAIFAVPLDVADNEDKVIVQVGGAGARILGNRGGLEPGDDVYDCEYLWAIQLSDLEGVRFIKVDQDGEEVAWSDDLHSILPFELSDAPLPNIDEDDEDDENGDDDDLDKLLNDLPRHTLH</sequence>
<accession>A0A366HB06</accession>
<protein>
    <submittedName>
        <fullName evidence="2">Uncharacterized protein</fullName>
    </submittedName>
</protein>
<evidence type="ECO:0000256" key="1">
    <source>
        <dbReference type="SAM" id="MobiDB-lite"/>
    </source>
</evidence>